<keyword evidence="1" id="KW-0812">Transmembrane</keyword>
<dbReference type="AlphaFoldDB" id="A0A7C4LKC6"/>
<gene>
    <name evidence="3" type="ORF">ENS64_08215</name>
</gene>
<keyword evidence="1" id="KW-1133">Transmembrane helix</keyword>
<evidence type="ECO:0000259" key="2">
    <source>
        <dbReference type="Pfam" id="PF07596"/>
    </source>
</evidence>
<dbReference type="PROSITE" id="PS00409">
    <property type="entry name" value="PROKAR_NTER_METHYL"/>
    <property type="match status" value="1"/>
</dbReference>
<dbReference type="InterPro" id="IPR027558">
    <property type="entry name" value="Pre_pil_HX9DG_C"/>
</dbReference>
<evidence type="ECO:0000313" key="3">
    <source>
        <dbReference type="EMBL" id="HGT39232.1"/>
    </source>
</evidence>
<sequence>MWEPFSGRGVLPVRCRRGSAPIFRRPVMQTYVPRRTVKPRRGFTLIELLVVISIIAVLISLIAPAVQSARKAARNLECLNNLKNVALATTNFSTAHNGQLPAVESSSLADRTGDGATGDDVTMNAGYGWPVALLQFLDRSDLYREFQGPTGTGTYYISTEEWNAIGGAGSAPSNSGQIPNVLNTWLKVFTCPDDQNNYRRPLGLSYVANCGLIREPNWGGDNPYTAAGFGAIQSYLLVDYDRDGSVGTNDLETARATGVFWRNGSQGPVTLDEISNGDGLTQTIMFGENIQAGNFISRDVDYIGFGIALAVAGTPSAPTGSAHGDVGVAGAPPIPRATSLQRGSTWGISSTSQINYDMTAARGTRPRPSSNHSGTVNFAFCDGSARPLSANLDSRVYYNLLNWDGQRRQQINSQGVVNQSDFQN</sequence>
<dbReference type="EMBL" id="DSVQ01000012">
    <property type="protein sequence ID" value="HGT39232.1"/>
    <property type="molecule type" value="Genomic_DNA"/>
</dbReference>
<name>A0A7C4LKC6_9PLAN</name>
<comment type="caution">
    <text evidence="3">The sequence shown here is derived from an EMBL/GenBank/DDBJ whole genome shotgun (WGS) entry which is preliminary data.</text>
</comment>
<dbReference type="PANTHER" id="PTHR30093:SF2">
    <property type="entry name" value="TYPE II SECRETION SYSTEM PROTEIN H"/>
    <property type="match status" value="1"/>
</dbReference>
<dbReference type="InterPro" id="IPR011453">
    <property type="entry name" value="DUF1559"/>
</dbReference>
<feature type="transmembrane region" description="Helical" evidence="1">
    <location>
        <begin position="43"/>
        <end position="66"/>
    </location>
</feature>
<dbReference type="SUPFAM" id="SSF54523">
    <property type="entry name" value="Pili subunits"/>
    <property type="match status" value="1"/>
</dbReference>
<dbReference type="NCBIfam" id="TIGR02532">
    <property type="entry name" value="IV_pilin_GFxxxE"/>
    <property type="match status" value="1"/>
</dbReference>
<dbReference type="Pfam" id="PF07596">
    <property type="entry name" value="SBP_bac_10"/>
    <property type="match status" value="1"/>
</dbReference>
<protein>
    <submittedName>
        <fullName evidence="3">DUF1559 domain-containing protein</fullName>
    </submittedName>
</protein>
<proteinExistence type="predicted"/>
<dbReference type="PANTHER" id="PTHR30093">
    <property type="entry name" value="GENERAL SECRETION PATHWAY PROTEIN G"/>
    <property type="match status" value="1"/>
</dbReference>
<dbReference type="InterPro" id="IPR045584">
    <property type="entry name" value="Pilin-like"/>
</dbReference>
<organism evidence="3">
    <name type="scientific">Schlesneria paludicola</name>
    <dbReference type="NCBI Taxonomy" id="360056"/>
    <lineage>
        <taxon>Bacteria</taxon>
        <taxon>Pseudomonadati</taxon>
        <taxon>Planctomycetota</taxon>
        <taxon>Planctomycetia</taxon>
        <taxon>Planctomycetales</taxon>
        <taxon>Planctomycetaceae</taxon>
        <taxon>Schlesneria</taxon>
    </lineage>
</organism>
<feature type="domain" description="DUF1559" evidence="2">
    <location>
        <begin position="67"/>
        <end position="394"/>
    </location>
</feature>
<dbReference type="InterPro" id="IPR012902">
    <property type="entry name" value="N_methyl_site"/>
</dbReference>
<dbReference type="NCBIfam" id="TIGR04294">
    <property type="entry name" value="pre_pil_HX9DG"/>
    <property type="match status" value="1"/>
</dbReference>
<keyword evidence="1" id="KW-0472">Membrane</keyword>
<accession>A0A7C4LKC6</accession>
<evidence type="ECO:0000256" key="1">
    <source>
        <dbReference type="SAM" id="Phobius"/>
    </source>
</evidence>
<dbReference type="Pfam" id="PF07963">
    <property type="entry name" value="N_methyl"/>
    <property type="match status" value="1"/>
</dbReference>
<dbReference type="Gene3D" id="3.30.700.10">
    <property type="entry name" value="Glycoprotein, Type 4 Pilin"/>
    <property type="match status" value="1"/>
</dbReference>
<reference evidence="3" key="1">
    <citation type="journal article" date="2020" name="mSystems">
        <title>Genome- and Community-Level Interaction Insights into Carbon Utilization and Element Cycling Functions of Hydrothermarchaeota in Hydrothermal Sediment.</title>
        <authorList>
            <person name="Zhou Z."/>
            <person name="Liu Y."/>
            <person name="Xu W."/>
            <person name="Pan J."/>
            <person name="Luo Z.H."/>
            <person name="Li M."/>
        </authorList>
    </citation>
    <scope>NUCLEOTIDE SEQUENCE [LARGE SCALE GENOMIC DNA]</scope>
    <source>
        <strain evidence="3">SpSt-508</strain>
    </source>
</reference>